<dbReference type="EMBL" id="CM056743">
    <property type="protein sequence ID" value="KAJ8673110.1"/>
    <property type="molecule type" value="Genomic_DNA"/>
</dbReference>
<protein>
    <submittedName>
        <fullName evidence="1">Uncharacterized protein</fullName>
    </submittedName>
</protein>
<dbReference type="Proteomes" id="UP001239111">
    <property type="component" value="Chromosome 3"/>
</dbReference>
<proteinExistence type="predicted"/>
<evidence type="ECO:0000313" key="1">
    <source>
        <dbReference type="EMBL" id="KAJ8673110.1"/>
    </source>
</evidence>
<keyword evidence="2" id="KW-1185">Reference proteome</keyword>
<organism evidence="1 2">
    <name type="scientific">Eretmocerus hayati</name>
    <dbReference type="NCBI Taxonomy" id="131215"/>
    <lineage>
        <taxon>Eukaryota</taxon>
        <taxon>Metazoa</taxon>
        <taxon>Ecdysozoa</taxon>
        <taxon>Arthropoda</taxon>
        <taxon>Hexapoda</taxon>
        <taxon>Insecta</taxon>
        <taxon>Pterygota</taxon>
        <taxon>Neoptera</taxon>
        <taxon>Endopterygota</taxon>
        <taxon>Hymenoptera</taxon>
        <taxon>Apocrita</taxon>
        <taxon>Proctotrupomorpha</taxon>
        <taxon>Chalcidoidea</taxon>
        <taxon>Aphelinidae</taxon>
        <taxon>Aphelininae</taxon>
        <taxon>Eretmocerus</taxon>
    </lineage>
</organism>
<reference evidence="1" key="1">
    <citation type="submission" date="2023-04" db="EMBL/GenBank/DDBJ databases">
        <title>A chromosome-level genome assembly of the parasitoid wasp Eretmocerus hayati.</title>
        <authorList>
            <person name="Zhong Y."/>
            <person name="Liu S."/>
            <person name="Liu Y."/>
        </authorList>
    </citation>
    <scope>NUCLEOTIDE SEQUENCE</scope>
    <source>
        <strain evidence="1">ZJU_SS_LIU_2023</strain>
    </source>
</reference>
<accession>A0ACC2NU70</accession>
<comment type="caution">
    <text evidence="1">The sequence shown here is derived from an EMBL/GenBank/DDBJ whole genome shotgun (WGS) entry which is preliminary data.</text>
</comment>
<gene>
    <name evidence="1" type="ORF">QAD02_004371</name>
</gene>
<name>A0ACC2NU70_9HYME</name>
<evidence type="ECO:0000313" key="2">
    <source>
        <dbReference type="Proteomes" id="UP001239111"/>
    </source>
</evidence>
<sequence>MSSEITFHNRNHSESGYNDLCLAIRNGNTNLACCLINQGVEVNPQYEQCLSHTPLHLAVISRYPEITKLLLINGADSRAKDWNSDSPITLAAKMENRSLLHILLSHNVHNHENLEKFSHLHVACMMNEIRVVKQLVKEGYGKNINKAVSNNAMFWPGYTPLHFAVRYGCNETVEFLLTAGVDMMVEDSRKLTPLHLAHLQQNETVIDQLLQAHKYEFKYPISKQNVSHFHIACTRNDASIVEHFLELDVDLDECIDDQVDTPWRLLSPIHLALYHDCPRVMECLLKVGAQLDCDDSKQLLKSAFLEKNNSSYSLIITKRPLVCERHLFLGKMHIHSAFARSNASKIHNSLYRLVAESPSSDLNAPASMGVTALHLAVRYNCKKSVQFLLNQGADILLQDFKGETPLHVAFRYGFNNIFNLILKNFNSKIHNPSDDDGLSVFHLLSTSSKLDFVENFLKAGVDIDAQVRSQSLCWAGFTALHFACLFRQKELVKLLLQYNANISVRNRASQSPLELVVRNSELKPSFDSHTVFSPLMMKMSHDDYCSLNIQGMSYLHALCINQMTNLSLMQQYLLSHKNEVDEVTKLPELRRYNQCTPLHLAVLFRNFAQAKLLLENEANPFIINGENITPLKCLIIHKRTLLDNFLTSDEFSFILEKFTQSLKSDLFHDACVLCLPNVVMSILDKIPDRESRKDLTNRRDNYRRTPLHCVSRQPKSALKTKTVRLLLTNGASTQKRDFQLDTPLHATCFSEDLDVISLLLHDGSDVNAQNVYGDTPLHTLFLSIIVTEPLVIALLLNNGYDINLENSSGFTCFDILVRDFHTTEDDGTRDDGLVNCIITYLKHMKKLQLIGLRRNIGLKYSEHFLQKPQKLLMLIIIELKSNHLSGSVGIISYGQ</sequence>